<name>A0ABT8KYQ5_9BACT</name>
<comment type="caution">
    <text evidence="3">The sequence shown here is derived from an EMBL/GenBank/DDBJ whole genome shotgun (WGS) entry which is preliminary data.</text>
</comment>
<evidence type="ECO:0000256" key="1">
    <source>
        <dbReference type="PROSITE-ProRule" id="PRU00703"/>
    </source>
</evidence>
<dbReference type="Gene3D" id="3.30.590.20">
    <property type="match status" value="1"/>
</dbReference>
<dbReference type="InterPro" id="IPR046342">
    <property type="entry name" value="CBS_dom_sf"/>
</dbReference>
<dbReference type="Pfam" id="PF00571">
    <property type="entry name" value="CBS"/>
    <property type="match status" value="2"/>
</dbReference>
<dbReference type="PANTHER" id="PTHR36510">
    <property type="entry name" value="GLUTAMATE--CYSTEINE LIGASE 2-RELATED"/>
    <property type="match status" value="1"/>
</dbReference>
<dbReference type="PROSITE" id="PS51371">
    <property type="entry name" value="CBS"/>
    <property type="match status" value="2"/>
</dbReference>
<dbReference type="RefSeq" id="WP_346755913.1">
    <property type="nucleotide sequence ID" value="NZ_JAUJEB010000001.1"/>
</dbReference>
<dbReference type="GO" id="GO:0016874">
    <property type="term" value="F:ligase activity"/>
    <property type="evidence" value="ECO:0007669"/>
    <property type="project" value="UniProtKB-KW"/>
</dbReference>
<dbReference type="CDD" id="cd04584">
    <property type="entry name" value="CBS_pair_AcuB_like"/>
    <property type="match status" value="1"/>
</dbReference>
<dbReference type="InterPro" id="IPR050141">
    <property type="entry name" value="GCL_type2/YbdK_subfam"/>
</dbReference>
<evidence type="ECO:0000259" key="2">
    <source>
        <dbReference type="PROSITE" id="PS51371"/>
    </source>
</evidence>
<feature type="domain" description="CBS" evidence="2">
    <location>
        <begin position="580"/>
        <end position="638"/>
    </location>
</feature>
<dbReference type="PANTHER" id="PTHR36510:SF3">
    <property type="entry name" value="CONSERVED PROTEIN"/>
    <property type="match status" value="1"/>
</dbReference>
<sequence length="642" mass="73827">MGDLNVKLVTTQKQLNDFTKRLLLDVQALERMIEEDWFDDSPARIGAEQEICLIDQYYKPAPVAMELLEKLDDENFTTELAKFNIEANLPPLDFTANCFSTLENNINALLEKLRKTANSMDIDFLITGILPTLRKFDMEMDNLTPLQRYHALMKAISKLRGRIYELRIKGIDELNLKHDSAMLEACNTSFQVHLQVRPEEFVEKYNIAQVLTAPTIAIASNSPLLFGKRLWSETRVALFQQSIDTRVTSEHLRDRSPRVTFGSKWLQNSILDLYKEDIVRFRVMLMTQLEKDVMQLLDEGITPKLRALTIHNSTVYRWNRPCYGISSNGKPHFRIENRVLPAGPSVIDEVANAAFWLGLMNAFGNHYPNVDQLMDFDDAKSNFMATSFNGINSEVKWFNNRKLSVRKLIKNELLPIAREGLENNNVAKEDIDRYLEVIEERNKAQQNGTTWLLNSFSKLSKEHKTKEEIMITLSSSMVENQKKGIPVHQWKEASMNDIDNWHPSKILVEEFMTTDIFTVHKDDIPELVADIMDWQKIRYTPVEDEKGKLTGLITSRMLLRYFCIKHKLREEKEKTVNDLMIKNPITISPNATIIEAMNLMREKSIGCLPVVNNGKLVGVVSEGNFINITGSLLNILKEKGIK</sequence>
<dbReference type="InterPro" id="IPR014746">
    <property type="entry name" value="Gln_synth/guanido_kin_cat_dom"/>
</dbReference>
<keyword evidence="1" id="KW-0129">CBS domain</keyword>
<dbReference type="Pfam" id="PF04107">
    <property type="entry name" value="GCS2"/>
    <property type="match status" value="1"/>
</dbReference>
<evidence type="ECO:0000313" key="4">
    <source>
        <dbReference type="Proteomes" id="UP001172083"/>
    </source>
</evidence>
<feature type="domain" description="CBS" evidence="2">
    <location>
        <begin position="512"/>
        <end position="568"/>
    </location>
</feature>
<reference evidence="3" key="1">
    <citation type="submission" date="2023-06" db="EMBL/GenBank/DDBJ databases">
        <title>Genomic of Agaribacillus aureum.</title>
        <authorList>
            <person name="Wang G."/>
        </authorList>
    </citation>
    <scope>NUCLEOTIDE SEQUENCE</scope>
    <source>
        <strain evidence="3">BMA12</strain>
    </source>
</reference>
<dbReference type="SMART" id="SM00116">
    <property type="entry name" value="CBS"/>
    <property type="match status" value="2"/>
</dbReference>
<dbReference type="SUPFAM" id="SSF54631">
    <property type="entry name" value="CBS-domain pair"/>
    <property type="match status" value="1"/>
</dbReference>
<protein>
    <submittedName>
        <fullName evidence="3">Glutamate-cysteine ligase family protein</fullName>
    </submittedName>
</protein>
<accession>A0ABT8KYQ5</accession>
<dbReference type="SUPFAM" id="SSF55931">
    <property type="entry name" value="Glutamine synthetase/guanido kinase"/>
    <property type="match status" value="1"/>
</dbReference>
<dbReference type="EMBL" id="JAUJEB010000001">
    <property type="protein sequence ID" value="MDN5210570.1"/>
    <property type="molecule type" value="Genomic_DNA"/>
</dbReference>
<dbReference type="Gene3D" id="3.10.580.10">
    <property type="entry name" value="CBS-domain"/>
    <property type="match status" value="1"/>
</dbReference>
<dbReference type="InterPro" id="IPR000644">
    <property type="entry name" value="CBS_dom"/>
</dbReference>
<evidence type="ECO:0000313" key="3">
    <source>
        <dbReference type="EMBL" id="MDN5210570.1"/>
    </source>
</evidence>
<dbReference type="InterPro" id="IPR006336">
    <property type="entry name" value="GCS2"/>
</dbReference>
<dbReference type="Proteomes" id="UP001172083">
    <property type="component" value="Unassembled WGS sequence"/>
</dbReference>
<gene>
    <name evidence="3" type="ORF">QQ020_00885</name>
</gene>
<keyword evidence="3" id="KW-0436">Ligase</keyword>
<proteinExistence type="predicted"/>
<organism evidence="3 4">
    <name type="scientific">Agaribacillus aureus</name>
    <dbReference type="NCBI Taxonomy" id="3051825"/>
    <lineage>
        <taxon>Bacteria</taxon>
        <taxon>Pseudomonadati</taxon>
        <taxon>Bacteroidota</taxon>
        <taxon>Cytophagia</taxon>
        <taxon>Cytophagales</taxon>
        <taxon>Splendidivirgaceae</taxon>
        <taxon>Agaribacillus</taxon>
    </lineage>
</organism>
<keyword evidence="4" id="KW-1185">Reference proteome</keyword>